<proteinExistence type="predicted"/>
<evidence type="ECO:0000313" key="3">
    <source>
        <dbReference type="Proteomes" id="UP000070256"/>
    </source>
</evidence>
<protein>
    <submittedName>
        <fullName evidence="2">Uncharacterized protein</fullName>
    </submittedName>
</protein>
<comment type="caution">
    <text evidence="2">The sequence shown here is derived from an EMBL/GenBank/DDBJ whole genome shotgun (WGS) entry which is preliminary data.</text>
</comment>
<accession>A0A133VNN1</accession>
<organism evidence="2 3">
    <name type="scientific">candidate division MSBL1 archaeon SCGC-AAA385D11</name>
    <dbReference type="NCBI Taxonomy" id="1698286"/>
    <lineage>
        <taxon>Archaea</taxon>
        <taxon>Methanobacteriati</taxon>
        <taxon>Methanobacteriota</taxon>
        <taxon>candidate division MSBL1</taxon>
    </lineage>
</organism>
<reference evidence="2 3" key="1">
    <citation type="journal article" date="2016" name="Sci. Rep.">
        <title>Metabolic traits of an uncultured archaeal lineage -MSBL1- from brine pools of the Red Sea.</title>
        <authorList>
            <person name="Mwirichia R."/>
            <person name="Alam I."/>
            <person name="Rashid M."/>
            <person name="Vinu M."/>
            <person name="Ba-Alawi W."/>
            <person name="Anthony Kamau A."/>
            <person name="Kamanda Ngugi D."/>
            <person name="Goker M."/>
            <person name="Klenk H.P."/>
            <person name="Bajic V."/>
            <person name="Stingl U."/>
        </authorList>
    </citation>
    <scope>NUCLEOTIDE SEQUENCE [LARGE SCALE GENOMIC DNA]</scope>
    <source>
        <strain evidence="2">SCGC-AAA385D11</strain>
    </source>
</reference>
<keyword evidence="3" id="KW-1185">Reference proteome</keyword>
<keyword evidence="1" id="KW-0175">Coiled coil</keyword>
<dbReference type="EMBL" id="LHYK01000014">
    <property type="protein sequence ID" value="KXB08059.1"/>
    <property type="molecule type" value="Genomic_DNA"/>
</dbReference>
<sequence length="180" mass="20000">MLTAIDIVRARSSAIESDLNGTLDTAITAAMREVGLGGGTRKNVEMRVRDYLNARIDRGWNYTSVNEDIARVDENNLRFEWRPDGSVTVHGLLPATIKHVNGPTAYGIRLYSASSPRFERLKYVAERVAKQAENENLNELERKLNENYAAEGLHITLTLSPDNAVEVRVEDTFGAKAIIG</sequence>
<name>A0A133VNN1_9EURY</name>
<feature type="coiled-coil region" evidence="1">
    <location>
        <begin position="123"/>
        <end position="150"/>
    </location>
</feature>
<gene>
    <name evidence="2" type="ORF">AKJ58_01025</name>
</gene>
<dbReference type="Proteomes" id="UP000070256">
    <property type="component" value="Unassembled WGS sequence"/>
</dbReference>
<evidence type="ECO:0000313" key="2">
    <source>
        <dbReference type="EMBL" id="KXB08059.1"/>
    </source>
</evidence>
<dbReference type="AlphaFoldDB" id="A0A133VNN1"/>
<evidence type="ECO:0000256" key="1">
    <source>
        <dbReference type="SAM" id="Coils"/>
    </source>
</evidence>